<dbReference type="Gene3D" id="3.40.50.1820">
    <property type="entry name" value="alpha/beta hydrolase"/>
    <property type="match status" value="1"/>
</dbReference>
<reference evidence="21" key="1">
    <citation type="submission" date="2021-06" db="EMBL/GenBank/DDBJ databases">
        <authorList>
            <person name="Kallberg Y."/>
            <person name="Tangrot J."/>
            <person name="Rosling A."/>
        </authorList>
    </citation>
    <scope>NUCLEOTIDE SEQUENCE</scope>
    <source>
        <strain evidence="21">BR232B</strain>
    </source>
</reference>
<dbReference type="GO" id="GO:0005634">
    <property type="term" value="C:nucleus"/>
    <property type="evidence" value="ECO:0007669"/>
    <property type="project" value="UniProtKB-SubCell"/>
</dbReference>
<evidence type="ECO:0000256" key="7">
    <source>
        <dbReference type="ARBA" id="ARBA00022990"/>
    </source>
</evidence>
<evidence type="ECO:0000256" key="15">
    <source>
        <dbReference type="ARBA" id="ARBA00047752"/>
    </source>
</evidence>
<evidence type="ECO:0000313" key="22">
    <source>
        <dbReference type="Proteomes" id="UP000789739"/>
    </source>
</evidence>
<feature type="active site" description="Proton donor/acceptor" evidence="18">
    <location>
        <position position="790"/>
    </location>
</feature>
<dbReference type="Pfam" id="PF01853">
    <property type="entry name" value="MOZ_SAS"/>
    <property type="match status" value="1"/>
</dbReference>
<gene>
    <name evidence="21" type="ORF">PBRASI_LOCUS1328</name>
</gene>
<evidence type="ECO:0000256" key="5">
    <source>
        <dbReference type="ARBA" id="ARBA00022763"/>
    </source>
</evidence>
<accession>A0A9N8ZA49</accession>
<evidence type="ECO:0000259" key="20">
    <source>
        <dbReference type="PROSITE" id="PS51726"/>
    </source>
</evidence>
<dbReference type="FunFam" id="3.30.60.60:FF:000001">
    <property type="entry name" value="Histone acetyltransferase"/>
    <property type="match status" value="1"/>
</dbReference>
<evidence type="ECO:0000256" key="4">
    <source>
        <dbReference type="ARBA" id="ARBA00022679"/>
    </source>
</evidence>
<evidence type="ECO:0000256" key="12">
    <source>
        <dbReference type="ARBA" id="ARBA00023242"/>
    </source>
</evidence>
<keyword evidence="7" id="KW-0007">Acetylation</keyword>
<dbReference type="Gene3D" id="1.10.10.10">
    <property type="entry name" value="Winged helix-like DNA-binding domain superfamily/Winged helix DNA-binding domain"/>
    <property type="match status" value="1"/>
</dbReference>
<dbReference type="SUPFAM" id="SSF54160">
    <property type="entry name" value="Chromo domain-like"/>
    <property type="match status" value="1"/>
</dbReference>
<keyword evidence="9" id="KW-0010">Activator</keyword>
<dbReference type="GO" id="GO:0000785">
    <property type="term" value="C:chromatin"/>
    <property type="evidence" value="ECO:0007669"/>
    <property type="project" value="TreeGrafter"/>
</dbReference>
<dbReference type="InterPro" id="IPR040706">
    <property type="entry name" value="Zf-MYST"/>
</dbReference>
<feature type="region of interest" description="Disordered" evidence="19">
    <location>
        <begin position="527"/>
        <end position="589"/>
    </location>
</feature>
<dbReference type="AlphaFoldDB" id="A0A9N8ZA49"/>
<evidence type="ECO:0000256" key="6">
    <source>
        <dbReference type="ARBA" id="ARBA00022853"/>
    </source>
</evidence>
<evidence type="ECO:0000256" key="9">
    <source>
        <dbReference type="ARBA" id="ARBA00023159"/>
    </source>
</evidence>
<keyword evidence="6" id="KW-0156">Chromatin regulator</keyword>
<dbReference type="OrthoDB" id="787137at2759"/>
<dbReference type="InterPro" id="IPR050603">
    <property type="entry name" value="MYST_HAT"/>
</dbReference>
<evidence type="ECO:0000256" key="17">
    <source>
        <dbReference type="ARBA" id="ARBA00048940"/>
    </source>
</evidence>
<keyword evidence="4" id="KW-0808">Transferase</keyword>
<keyword evidence="10" id="KW-0804">Transcription</keyword>
<keyword evidence="11" id="KW-0234">DNA repair</keyword>
<dbReference type="InterPro" id="IPR002717">
    <property type="entry name" value="HAT_MYST-type"/>
</dbReference>
<keyword evidence="22" id="KW-1185">Reference proteome</keyword>
<feature type="domain" description="MYST-type HAT" evidence="20">
    <location>
        <begin position="614"/>
        <end position="888"/>
    </location>
</feature>
<dbReference type="EMBL" id="CAJVPI010000083">
    <property type="protein sequence ID" value="CAG8476013.1"/>
    <property type="molecule type" value="Genomic_DNA"/>
</dbReference>
<dbReference type="GO" id="GO:0003712">
    <property type="term" value="F:transcription coregulator activity"/>
    <property type="evidence" value="ECO:0007669"/>
    <property type="project" value="TreeGrafter"/>
</dbReference>
<dbReference type="InterPro" id="IPR000953">
    <property type="entry name" value="Chromo/chromo_shadow_dom"/>
</dbReference>
<dbReference type="Pfam" id="PF11717">
    <property type="entry name" value="Tudor-knot"/>
    <property type="match status" value="1"/>
</dbReference>
<dbReference type="Proteomes" id="UP000789739">
    <property type="component" value="Unassembled WGS sequence"/>
</dbReference>
<evidence type="ECO:0000256" key="16">
    <source>
        <dbReference type="ARBA" id="ARBA00047787"/>
    </source>
</evidence>
<organism evidence="21 22">
    <name type="scientific">Paraglomus brasilianum</name>
    <dbReference type="NCBI Taxonomy" id="144538"/>
    <lineage>
        <taxon>Eukaryota</taxon>
        <taxon>Fungi</taxon>
        <taxon>Fungi incertae sedis</taxon>
        <taxon>Mucoromycota</taxon>
        <taxon>Glomeromycotina</taxon>
        <taxon>Glomeromycetes</taxon>
        <taxon>Paraglomerales</taxon>
        <taxon>Paraglomeraceae</taxon>
        <taxon>Paraglomus</taxon>
    </lineage>
</organism>
<dbReference type="InterPro" id="IPR016197">
    <property type="entry name" value="Chromo-like_dom_sf"/>
</dbReference>
<comment type="caution">
    <text evidence="21">The sequence shown here is derived from an EMBL/GenBank/DDBJ whole genome shotgun (WGS) entry which is preliminary data.</text>
</comment>
<dbReference type="PANTHER" id="PTHR10615">
    <property type="entry name" value="HISTONE ACETYLTRANSFERASE"/>
    <property type="match status" value="1"/>
</dbReference>
<evidence type="ECO:0000256" key="18">
    <source>
        <dbReference type="PIRSR" id="PIRSR602717-51"/>
    </source>
</evidence>
<comment type="catalytic activity">
    <reaction evidence="16">
        <text>L-lysyl-[protein] + acetyl-CoA = N(6)-acetyl-L-lysyl-[protein] + CoA + H(+)</text>
        <dbReference type="Rhea" id="RHEA:45948"/>
        <dbReference type="Rhea" id="RHEA-COMP:9752"/>
        <dbReference type="Rhea" id="RHEA-COMP:10731"/>
        <dbReference type="ChEBI" id="CHEBI:15378"/>
        <dbReference type="ChEBI" id="CHEBI:29969"/>
        <dbReference type="ChEBI" id="CHEBI:57287"/>
        <dbReference type="ChEBI" id="CHEBI:57288"/>
        <dbReference type="ChEBI" id="CHEBI:61930"/>
    </reaction>
    <physiologicalReaction direction="left-to-right" evidence="16">
        <dbReference type="Rhea" id="RHEA:45949"/>
    </physiologicalReaction>
</comment>
<feature type="compositionally biased region" description="Polar residues" evidence="19">
    <location>
        <begin position="543"/>
        <end position="552"/>
    </location>
</feature>
<dbReference type="InterPro" id="IPR036388">
    <property type="entry name" value="WH-like_DNA-bd_sf"/>
</dbReference>
<evidence type="ECO:0000256" key="11">
    <source>
        <dbReference type="ARBA" id="ARBA00023204"/>
    </source>
</evidence>
<dbReference type="GO" id="GO:0006357">
    <property type="term" value="P:regulation of transcription by RNA polymerase II"/>
    <property type="evidence" value="ECO:0007669"/>
    <property type="project" value="TreeGrafter"/>
</dbReference>
<evidence type="ECO:0000256" key="19">
    <source>
        <dbReference type="SAM" id="MobiDB-lite"/>
    </source>
</evidence>
<dbReference type="Pfam" id="PF17772">
    <property type="entry name" value="zf-MYST"/>
    <property type="match status" value="1"/>
</dbReference>
<dbReference type="Gene3D" id="2.30.30.140">
    <property type="match status" value="1"/>
</dbReference>
<dbReference type="GO" id="GO:0006281">
    <property type="term" value="P:DNA repair"/>
    <property type="evidence" value="ECO:0007669"/>
    <property type="project" value="UniProtKB-KW"/>
</dbReference>
<comment type="catalytic activity">
    <reaction evidence="17">
        <text>L-lysyl-[histone] + acetyl-CoA = N(6)-acetyl-L-lysyl-[histone] + CoA + H(+)</text>
        <dbReference type="Rhea" id="RHEA:21992"/>
        <dbReference type="Rhea" id="RHEA-COMP:9845"/>
        <dbReference type="Rhea" id="RHEA-COMP:11338"/>
        <dbReference type="ChEBI" id="CHEBI:15378"/>
        <dbReference type="ChEBI" id="CHEBI:29969"/>
        <dbReference type="ChEBI" id="CHEBI:57287"/>
        <dbReference type="ChEBI" id="CHEBI:57288"/>
        <dbReference type="ChEBI" id="CHEBI:61930"/>
        <dbReference type="EC" id="2.3.1.48"/>
    </reaction>
    <physiologicalReaction direction="left-to-right" evidence="17">
        <dbReference type="Rhea" id="RHEA:21993"/>
    </physiologicalReaction>
</comment>
<comment type="function">
    <text evidence="13">Catalytic component of the NuA4 histone acetyltransferase (HAT) complex which is involved in epigenetic transcriptional activation of selected genes principally by acetylation of nucleosomal histones H4, H3, H2B, H2A and H2A variant H2A.Z. Acetylates histone H4 to form H4K5ac, H4K8ac, H4K12ac and H4K16ac, histone H3 to form H3K14ac, and histone H2A to form H2AK4ac and H2AK7ac. The NuA4 complex is involved in the DNA damage response and is required for chromosome segregation. The NuA4 complex plays a direct role in repair of DNA double-strand breaks (DSBs) through homologous recombination. Recruitment to promoters depends on H3K4me. Also acetylates non-histone proteins. In addition to protein acetyltransferase, can use different acyl-CoA substrates, such as 2-hydroxyisobutanoyl-CoA (2-hydroxyisobutyryl-CoA) or (2E)-butenoyl-CoA (crotonyl-CoA), and is able to mediate protein 2-hydroxyisobutyrylation and crotonylation, respectively.</text>
</comment>
<dbReference type="SUPFAM" id="SSF55729">
    <property type="entry name" value="Acyl-CoA N-acyltransferases (Nat)"/>
    <property type="match status" value="1"/>
</dbReference>
<dbReference type="GO" id="GO:0003682">
    <property type="term" value="F:chromatin binding"/>
    <property type="evidence" value="ECO:0007669"/>
    <property type="project" value="TreeGrafter"/>
</dbReference>
<keyword evidence="5" id="KW-0227">DNA damage</keyword>
<dbReference type="GO" id="GO:0004402">
    <property type="term" value="F:histone acetyltransferase activity"/>
    <property type="evidence" value="ECO:0007669"/>
    <property type="project" value="InterPro"/>
</dbReference>
<sequence length="899" mass="102584">MTSLTLETIPPALPLNERFSSLRRWYQRTEKTSEAAEARLLSRLAFFSLDGQKTTGNPENSKTIARVGLVDLDGDGKRKINTLSIDQMGNDFIIGRDGLQTSSLSEPMVDAQLGFTAEPQTQVDVQNQHTNIQSPSSTQKCLVMCHGFGAGLGFFYRNYHSLSQVPGWKIYAIDWLGMGRSSRPKFNINAKTVDEAVDEAESFFVDSLEKWREIHKIKKMTLLGHSLGGYLAAVYALKYPERVERLILVSPVGIPENPSPTGEALYRGGQKISSWIVRLWNANITPQLMMRLSGPFGPSLVEWYTSTRFNHLEERDRIDLYDYLFQISSASGSGEYALNRILSPGAYARKPLIRRLKNLKMPTAFIYGMHDWMDYRAGEEARKTMSVPTKLKRISSAGHHLYLDNPPEYDYAIVEEMLEQQPKFTALHHRDIVTYMTTKFSNSPSSRPSTPSYVGSPSPNDITVGYKVYVDVNKDAKDHNEARRAEILSVRNNNGHTEYYVHFMEFNKRLDEWVSINRIDFSREIERPSSKKRAKGGLRETDSSSPNHNGNRTPIPVSKKRKISSLDDPFTPQSEDADVDASPGTPTPAVFSKEQEIEKLRHSGSMTQSFSEISRVKNLERIHIGKYDVETWYFSPFPAEFANASVVYICEFCLYHFISEQQLKRHLQKCTVLHPPGNEIYRQGDLSFFEIDGHKQKTYCRNLCLLSKLFLDHKTLYYDVDPFLFYIMCKRDNKGCHIIGYFSKEKESGEGYNLACILTLPQYQRQGYGRLLISFSYELSKKEGKIGSPEKPLSDLGLLSYRAYWTEIVVELLLEVKDANEDITIEDISSRTSVSQSDILQTLQTLGAVKPYKGQQIILLSEGLVAAYERSKRKNKRKIDENCLQWTPPQFTSNQLRYI</sequence>
<dbReference type="CDD" id="cd04301">
    <property type="entry name" value="NAT_SF"/>
    <property type="match status" value="1"/>
</dbReference>
<comment type="catalytic activity">
    <reaction evidence="15">
        <text>(2E)-butenoyl-CoA + L-lysyl-[protein] = N(6)-(2E)-butenoyl-L-lysyl-[protein] + CoA + H(+)</text>
        <dbReference type="Rhea" id="RHEA:53908"/>
        <dbReference type="Rhea" id="RHEA-COMP:9752"/>
        <dbReference type="Rhea" id="RHEA-COMP:13707"/>
        <dbReference type="ChEBI" id="CHEBI:15378"/>
        <dbReference type="ChEBI" id="CHEBI:29969"/>
        <dbReference type="ChEBI" id="CHEBI:57287"/>
        <dbReference type="ChEBI" id="CHEBI:57332"/>
        <dbReference type="ChEBI" id="CHEBI:137954"/>
    </reaction>
    <physiologicalReaction direction="left-to-right" evidence="15">
        <dbReference type="Rhea" id="RHEA:53909"/>
    </physiologicalReaction>
</comment>
<dbReference type="InterPro" id="IPR025995">
    <property type="entry name" value="Tudor-knot"/>
</dbReference>
<dbReference type="InterPro" id="IPR000073">
    <property type="entry name" value="AB_hydrolase_1"/>
</dbReference>
<evidence type="ECO:0000313" key="21">
    <source>
        <dbReference type="EMBL" id="CAG8476013.1"/>
    </source>
</evidence>
<keyword evidence="8" id="KW-0805">Transcription regulation</keyword>
<evidence type="ECO:0000256" key="14">
    <source>
        <dbReference type="ARBA" id="ARBA00047557"/>
    </source>
</evidence>
<evidence type="ECO:0000256" key="1">
    <source>
        <dbReference type="ARBA" id="ARBA00004123"/>
    </source>
</evidence>
<comment type="subcellular location">
    <subcellularLocation>
        <location evidence="1">Nucleus</location>
    </subcellularLocation>
</comment>
<comment type="catalytic activity">
    <reaction evidence="14">
        <text>2-hydroxyisobutanoyl-CoA + L-lysyl-[protein] = N(6)-(2-hydroxyisobutanoyl)-L-lysyl-[protein] + CoA + H(+)</text>
        <dbReference type="Rhea" id="RHEA:24180"/>
        <dbReference type="Rhea" id="RHEA-COMP:9752"/>
        <dbReference type="Rhea" id="RHEA-COMP:15921"/>
        <dbReference type="ChEBI" id="CHEBI:15378"/>
        <dbReference type="ChEBI" id="CHEBI:29969"/>
        <dbReference type="ChEBI" id="CHEBI:57287"/>
        <dbReference type="ChEBI" id="CHEBI:131780"/>
        <dbReference type="ChEBI" id="CHEBI:144968"/>
    </reaction>
    <physiologicalReaction direction="left-to-right" evidence="14">
        <dbReference type="Rhea" id="RHEA:24181"/>
    </physiologicalReaction>
</comment>
<dbReference type="Gene3D" id="3.40.630.30">
    <property type="match status" value="1"/>
</dbReference>
<evidence type="ECO:0000256" key="3">
    <source>
        <dbReference type="ARBA" id="ARBA00013184"/>
    </source>
</evidence>
<dbReference type="Pfam" id="PF00561">
    <property type="entry name" value="Abhydrolase_1"/>
    <property type="match status" value="1"/>
</dbReference>
<dbReference type="InterPro" id="IPR016181">
    <property type="entry name" value="Acyl_CoA_acyltransferase"/>
</dbReference>
<dbReference type="InterPro" id="IPR029058">
    <property type="entry name" value="AB_hydrolase_fold"/>
</dbReference>
<dbReference type="PROSITE" id="PS51726">
    <property type="entry name" value="MYST_HAT"/>
    <property type="match status" value="1"/>
</dbReference>
<dbReference type="PANTHER" id="PTHR10615:SF218">
    <property type="entry name" value="HISTONE ACETYLTRANSFERASE ESA1"/>
    <property type="match status" value="1"/>
</dbReference>
<evidence type="ECO:0000256" key="2">
    <source>
        <dbReference type="ARBA" id="ARBA00010107"/>
    </source>
</evidence>
<dbReference type="FunFam" id="3.40.630.30:FF:000002">
    <property type="entry name" value="Histone acetyltransferase"/>
    <property type="match status" value="1"/>
</dbReference>
<protein>
    <recommendedName>
        <fullName evidence="3">histone acetyltransferase</fullName>
        <ecNumber evidence="3">2.3.1.48</ecNumber>
    </recommendedName>
</protein>
<evidence type="ECO:0000256" key="10">
    <source>
        <dbReference type="ARBA" id="ARBA00023163"/>
    </source>
</evidence>
<evidence type="ECO:0000256" key="8">
    <source>
        <dbReference type="ARBA" id="ARBA00023015"/>
    </source>
</evidence>
<keyword evidence="12" id="KW-0539">Nucleus</keyword>
<dbReference type="Gene3D" id="3.30.60.60">
    <property type="entry name" value="N-acetyl transferase-like"/>
    <property type="match status" value="1"/>
</dbReference>
<name>A0A9N8ZA49_9GLOM</name>
<evidence type="ECO:0000256" key="13">
    <source>
        <dbReference type="ARBA" id="ARBA00045805"/>
    </source>
</evidence>
<proteinExistence type="inferred from homology"/>
<dbReference type="EC" id="2.3.1.48" evidence="3"/>
<dbReference type="FunFam" id="1.10.10.10:FF:000022">
    <property type="entry name" value="Histone acetyltransferase"/>
    <property type="match status" value="1"/>
</dbReference>
<comment type="similarity">
    <text evidence="2">Belongs to the MYST (SAS/MOZ) family.</text>
</comment>
<dbReference type="SUPFAM" id="SSF53474">
    <property type="entry name" value="alpha/beta-Hydrolases"/>
    <property type="match status" value="1"/>
</dbReference>
<dbReference type="SMART" id="SM00298">
    <property type="entry name" value="CHROMO"/>
    <property type="match status" value="1"/>
</dbReference>